<evidence type="ECO:0000313" key="2">
    <source>
        <dbReference type="Proteomes" id="UP000037288"/>
    </source>
</evidence>
<dbReference type="PATRIC" id="fig|1678637.3.peg.2122"/>
<accession>A0A0K9XJS6</accession>
<reference evidence="2" key="1">
    <citation type="submission" date="2015-07" db="EMBL/GenBank/DDBJ databases">
        <title>Draft genome sequence of Streptomyces sp. CMAA 1322, a bacterium isolated from Caatinga biome, from dry forest semiarid of Brazil.</title>
        <authorList>
            <person name="Santos S.N."/>
            <person name="Gacesa R."/>
            <person name="Taketani R.G."/>
            <person name="Long P.F."/>
            <person name="Melo I.S."/>
        </authorList>
    </citation>
    <scope>NUCLEOTIDE SEQUENCE [LARGE SCALE GENOMIC DNA]</scope>
    <source>
        <strain evidence="2">CMAA 1322</strain>
    </source>
</reference>
<dbReference type="Proteomes" id="UP000037288">
    <property type="component" value="Unassembled WGS sequence"/>
</dbReference>
<dbReference type="EMBL" id="LFXA01000004">
    <property type="protein sequence ID" value="KNB52912.1"/>
    <property type="molecule type" value="Genomic_DNA"/>
</dbReference>
<evidence type="ECO:0000313" key="1">
    <source>
        <dbReference type="EMBL" id="KNB52912.1"/>
    </source>
</evidence>
<dbReference type="AlphaFoldDB" id="A0A0K9XJS6"/>
<organism evidence="1 2">
    <name type="scientific">Streptomyces caatingaensis</name>
    <dbReference type="NCBI Taxonomy" id="1678637"/>
    <lineage>
        <taxon>Bacteria</taxon>
        <taxon>Bacillati</taxon>
        <taxon>Actinomycetota</taxon>
        <taxon>Actinomycetes</taxon>
        <taxon>Kitasatosporales</taxon>
        <taxon>Streptomycetaceae</taxon>
        <taxon>Streptomyces</taxon>
    </lineage>
</organism>
<gene>
    <name evidence="1" type="ORF">AC230_09810</name>
</gene>
<comment type="caution">
    <text evidence="1">The sequence shown here is derived from an EMBL/GenBank/DDBJ whole genome shotgun (WGS) entry which is preliminary data.</text>
</comment>
<name>A0A0K9XJS6_9ACTN</name>
<protein>
    <submittedName>
        <fullName evidence="1">Uncharacterized protein</fullName>
    </submittedName>
</protein>
<dbReference type="RefSeq" id="WP_049715677.1">
    <property type="nucleotide sequence ID" value="NZ_LFXA01000004.1"/>
</dbReference>
<keyword evidence="2" id="KW-1185">Reference proteome</keyword>
<proteinExistence type="predicted"/>
<sequence length="93" mass="9887">MPREVIPRPARRILQAALVVGAEAALPPGPLRDLTVLCAGALLELLPLPALRACFRALRATVRARLVRSSNAPACLARSAGGRARRGSEVDER</sequence>